<dbReference type="RefSeq" id="WP_138484820.1">
    <property type="nucleotide sequence ID" value="NZ_PPSW01000087.1"/>
</dbReference>
<name>A0A5R9PWP0_9GAMM</name>
<dbReference type="OrthoDB" id="2926393at2"/>
<gene>
    <name evidence="1" type="ORF">C1E24_20915</name>
</gene>
<sequence>MTETIEEKIERFKDYNRTLIAAAISKKNRRYQGLPAKLLLCSIFDSLSIAAFPNEDKVGKRYKQTIADHTEWTDHDRVSLLQLNGVMKRIDNISSNFEELKNWVSVETSKKFPSTTRMLSPNIGLNNDPFLSEVLAHWPMKADGNPEKLGKLWPEDLTHRGLFWKYRNKLAHEFRLPGKGSQSPFRWEHEPYYQEMSTITDVDPVNGLIFDNHWELIYPTGFFLNIVKESLDSIYLKYMHEKTSPFLLYDESDLWL</sequence>
<accession>A0A5R9PWP0</accession>
<evidence type="ECO:0000313" key="1">
    <source>
        <dbReference type="EMBL" id="TLX45065.1"/>
    </source>
</evidence>
<proteinExistence type="predicted"/>
<dbReference type="AlphaFoldDB" id="A0A5R9PWP0"/>
<reference evidence="1 2" key="1">
    <citation type="submission" date="2018-01" db="EMBL/GenBank/DDBJ databases">
        <title>Co-occurrence of chitin degradation, pigmentation and bioactivity in marine Pseudoalteromonas.</title>
        <authorList>
            <person name="Paulsen S."/>
            <person name="Gram L."/>
            <person name="Machado H."/>
        </authorList>
    </citation>
    <scope>NUCLEOTIDE SEQUENCE [LARGE SCALE GENOMIC DNA]</scope>
    <source>
        <strain evidence="1 2">S3663</strain>
    </source>
</reference>
<dbReference type="Proteomes" id="UP000309186">
    <property type="component" value="Unassembled WGS sequence"/>
</dbReference>
<dbReference type="EMBL" id="PPSW01000087">
    <property type="protein sequence ID" value="TLX45065.1"/>
    <property type="molecule type" value="Genomic_DNA"/>
</dbReference>
<protein>
    <submittedName>
        <fullName evidence="1">Uncharacterized protein</fullName>
    </submittedName>
</protein>
<organism evidence="1 2">
    <name type="scientific">Pseudoalteromonas phenolica</name>
    <dbReference type="NCBI Taxonomy" id="161398"/>
    <lineage>
        <taxon>Bacteria</taxon>
        <taxon>Pseudomonadati</taxon>
        <taxon>Pseudomonadota</taxon>
        <taxon>Gammaproteobacteria</taxon>
        <taxon>Alteromonadales</taxon>
        <taxon>Pseudoalteromonadaceae</taxon>
        <taxon>Pseudoalteromonas</taxon>
    </lineage>
</organism>
<comment type="caution">
    <text evidence="1">The sequence shown here is derived from an EMBL/GenBank/DDBJ whole genome shotgun (WGS) entry which is preliminary data.</text>
</comment>
<evidence type="ECO:0000313" key="2">
    <source>
        <dbReference type="Proteomes" id="UP000309186"/>
    </source>
</evidence>